<feature type="compositionally biased region" description="Low complexity" evidence="14">
    <location>
        <begin position="227"/>
        <end position="237"/>
    </location>
</feature>
<evidence type="ECO:0000256" key="3">
    <source>
        <dbReference type="ARBA" id="ARBA00019082"/>
    </source>
</evidence>
<dbReference type="AlphaFoldDB" id="A0A176ZZM4"/>
<feature type="transmembrane region" description="Helical" evidence="15">
    <location>
        <begin position="495"/>
        <end position="518"/>
    </location>
</feature>
<feature type="region of interest" description="Disordered" evidence="14">
    <location>
        <begin position="169"/>
        <end position="239"/>
    </location>
</feature>
<dbReference type="PANTHER" id="PTHR31201">
    <property type="entry name" value="OS01G0585100 PROTEIN"/>
    <property type="match status" value="1"/>
</dbReference>
<evidence type="ECO:0000256" key="1">
    <source>
        <dbReference type="ARBA" id="ARBA00004141"/>
    </source>
</evidence>
<dbReference type="eggNOG" id="KOG2895">
    <property type="taxonomic scope" value="Eukaryota"/>
</dbReference>
<keyword evidence="8" id="KW-0443">Lipid metabolism</keyword>
<dbReference type="OrthoDB" id="406287at2759"/>
<feature type="region of interest" description="Disordered" evidence="14">
    <location>
        <begin position="630"/>
        <end position="678"/>
    </location>
</feature>
<evidence type="ECO:0000256" key="10">
    <source>
        <dbReference type="ARBA" id="ARBA00023209"/>
    </source>
</evidence>
<keyword evidence="12" id="KW-0012">Acyltransferase</keyword>
<dbReference type="Proteomes" id="UP000077154">
    <property type="component" value="Unassembled WGS sequence"/>
</dbReference>
<sequence>MILESGFQTFIPKYQYVQNALWWRWLELVWPLWSPSSGPSALKTLVSLNPITSAARSTISFPTSTSSKCALLPVKEYVILVLFAIYRRFQLPYSSNSAAIFQPDPVTAAPRLQPKLLSRKEPTHPSGSPLPLKSNCRVALYITISQGSIVVLRGAAVLRRISFPDRSHKHTRTLSEMSEPIPIPRRGGDAAPDVGGELPVGSPESFASSSPPNGRHASASEGSPRLSRNNSFSGSSSYHEDWEAIPPLDRLSVFDLLDNLALPSQLEKLQKNLSAQTEKVLRQRNALRSRGNLAKDKVVEEWRRRVPTADEQLEKYRRRMKTSVDNLGKQWNDTKAVTLREKFSFIFGVLNILISGYLIGGRPEWFHIWYTLQLLYFMPIRFFTYKRRGLHYFLADLCYFVNFLLMLSIWVFPKSKRLFISTYCLAFGNNAIAIAMWRNSLVFHSLDKVTSLFIHIMPCVALHCMVHLLPDELQASRFPALHTIRTSAPSSPEHYTLAAMALWSTLPYAFWQLSYHFLITVRRRAQIAAGRPTSYTWLKKSYSKAWIGRAVTSLPDSLQEPSFMFIQYTYALATMLPCPIWFWYRWASSMFLFGVFTWSIYNGATYYIDVFGKRFQNELEEMRKEVQKWQSSPDLAIGTPPAEAAKSPLSSEDEGGANVDSIPLLSEEGQVTGIDGGARDVARERKVEELPP</sequence>
<organism evidence="16">
    <name type="scientific">Pseudogymnoascus destructans</name>
    <dbReference type="NCBI Taxonomy" id="655981"/>
    <lineage>
        <taxon>Eukaryota</taxon>
        <taxon>Fungi</taxon>
        <taxon>Dikarya</taxon>
        <taxon>Ascomycota</taxon>
        <taxon>Pezizomycotina</taxon>
        <taxon>Leotiomycetes</taxon>
        <taxon>Thelebolales</taxon>
        <taxon>Thelebolaceae</taxon>
        <taxon>Pseudogymnoascus</taxon>
    </lineage>
</organism>
<evidence type="ECO:0000256" key="9">
    <source>
        <dbReference type="ARBA" id="ARBA00023136"/>
    </source>
</evidence>
<keyword evidence="7 15" id="KW-1133">Transmembrane helix</keyword>
<reference evidence="16" key="1">
    <citation type="submission" date="2016-03" db="EMBL/GenBank/DDBJ databases">
        <title>Updated assembly of Pseudogymnoascus destructans, the fungus causing white-nose syndrome of bats.</title>
        <authorList>
            <person name="Palmer J.M."/>
            <person name="Drees K.P."/>
            <person name="Foster J.T."/>
            <person name="Lindner D.L."/>
        </authorList>
    </citation>
    <scope>NUCLEOTIDE SEQUENCE [LARGE SCALE GENOMIC DNA]</scope>
    <source>
        <strain evidence="16">20631-21</strain>
    </source>
</reference>
<comment type="subcellular location">
    <subcellularLocation>
        <location evidence="1">Membrane</location>
        <topology evidence="1">Multi-pass membrane protein</topology>
    </subcellularLocation>
</comment>
<dbReference type="GO" id="GO:0006656">
    <property type="term" value="P:phosphatidylcholine biosynthetic process"/>
    <property type="evidence" value="ECO:0007669"/>
    <property type="project" value="TreeGrafter"/>
</dbReference>
<accession>A0A176ZZM4</accession>
<evidence type="ECO:0000256" key="11">
    <source>
        <dbReference type="ARBA" id="ARBA00023264"/>
    </source>
</evidence>
<dbReference type="VEuPathDB" id="FungiDB:GMDG_01945"/>
<keyword evidence="10" id="KW-0594">Phospholipid biosynthesis</keyword>
<keyword evidence="11" id="KW-1208">Phospholipid metabolism</keyword>
<dbReference type="EMBL" id="KV441410">
    <property type="protein sequence ID" value="OAF55297.1"/>
    <property type="molecule type" value="Genomic_DNA"/>
</dbReference>
<gene>
    <name evidence="16" type="ORF">VC83_08161</name>
</gene>
<feature type="transmembrane region" description="Helical" evidence="15">
    <location>
        <begin position="366"/>
        <end position="383"/>
    </location>
</feature>
<evidence type="ECO:0000256" key="7">
    <source>
        <dbReference type="ARBA" id="ARBA00022989"/>
    </source>
</evidence>
<evidence type="ECO:0000256" key="13">
    <source>
        <dbReference type="SAM" id="Coils"/>
    </source>
</evidence>
<evidence type="ECO:0000256" key="8">
    <source>
        <dbReference type="ARBA" id="ARBA00023098"/>
    </source>
</evidence>
<dbReference type="InterPro" id="IPR021261">
    <property type="entry name" value="GPCAT"/>
</dbReference>
<feature type="transmembrane region" description="Helical" evidence="15">
    <location>
        <begin position="565"/>
        <end position="584"/>
    </location>
</feature>
<dbReference type="GO" id="GO:0016746">
    <property type="term" value="F:acyltransferase activity"/>
    <property type="evidence" value="ECO:0007669"/>
    <property type="project" value="UniProtKB-KW"/>
</dbReference>
<evidence type="ECO:0000256" key="4">
    <source>
        <dbReference type="ARBA" id="ARBA00022516"/>
    </source>
</evidence>
<evidence type="ECO:0000256" key="15">
    <source>
        <dbReference type="SAM" id="Phobius"/>
    </source>
</evidence>
<evidence type="ECO:0000256" key="12">
    <source>
        <dbReference type="ARBA" id="ARBA00023315"/>
    </source>
</evidence>
<name>A0A176ZZM4_9PEZI</name>
<comment type="similarity">
    <text evidence="2">Belongs to the GPC1 family.</text>
</comment>
<keyword evidence="6 15" id="KW-0812">Transmembrane</keyword>
<dbReference type="PANTHER" id="PTHR31201:SF1">
    <property type="entry name" value="GLYCEROPHOSPHOCHOLINE ACYLTRANSFERASE 1"/>
    <property type="match status" value="1"/>
</dbReference>
<keyword evidence="13" id="KW-0175">Coiled coil</keyword>
<feature type="transmembrane region" description="Helical" evidence="15">
    <location>
        <begin position="590"/>
        <end position="608"/>
    </location>
</feature>
<evidence type="ECO:0000256" key="6">
    <source>
        <dbReference type="ARBA" id="ARBA00022692"/>
    </source>
</evidence>
<evidence type="ECO:0000256" key="14">
    <source>
        <dbReference type="SAM" id="MobiDB-lite"/>
    </source>
</evidence>
<feature type="coiled-coil region" evidence="13">
    <location>
        <begin position="266"/>
        <end position="319"/>
    </location>
</feature>
<protein>
    <recommendedName>
        <fullName evidence="3">Glycerophosphocholine acyltransferase 1</fullName>
    </recommendedName>
</protein>
<proteinExistence type="inferred from homology"/>
<dbReference type="GeneID" id="36291204"/>
<dbReference type="Pfam" id="PF10998">
    <property type="entry name" value="DUF2838"/>
    <property type="match status" value="1"/>
</dbReference>
<feature type="transmembrane region" description="Helical" evidence="15">
    <location>
        <begin position="343"/>
        <end position="360"/>
    </location>
</feature>
<feature type="transmembrane region" description="Helical" evidence="15">
    <location>
        <begin position="418"/>
        <end position="437"/>
    </location>
</feature>
<evidence type="ECO:0000256" key="5">
    <source>
        <dbReference type="ARBA" id="ARBA00022679"/>
    </source>
</evidence>
<keyword evidence="9 15" id="KW-0472">Membrane</keyword>
<feature type="transmembrane region" description="Helical" evidence="15">
    <location>
        <begin position="390"/>
        <end position="412"/>
    </location>
</feature>
<evidence type="ECO:0000256" key="2">
    <source>
        <dbReference type="ARBA" id="ARBA00006675"/>
    </source>
</evidence>
<keyword evidence="4" id="KW-0444">Lipid biosynthesis</keyword>
<dbReference type="RefSeq" id="XP_024320597.1">
    <property type="nucleotide sequence ID" value="XM_024471721.1"/>
</dbReference>
<keyword evidence="5" id="KW-0808">Transferase</keyword>
<dbReference type="GO" id="GO:0016020">
    <property type="term" value="C:membrane"/>
    <property type="evidence" value="ECO:0007669"/>
    <property type="project" value="UniProtKB-SubCell"/>
</dbReference>
<evidence type="ECO:0000313" key="16">
    <source>
        <dbReference type="EMBL" id="OAF55297.1"/>
    </source>
</evidence>